<feature type="region of interest" description="Disordered" evidence="8">
    <location>
        <begin position="1569"/>
        <end position="1588"/>
    </location>
</feature>
<dbReference type="PROSITE" id="PS51892">
    <property type="entry name" value="SUBTILASE"/>
    <property type="match status" value="1"/>
</dbReference>
<evidence type="ECO:0000313" key="12">
    <source>
        <dbReference type="EMBL" id="EGE53290.1"/>
    </source>
</evidence>
<feature type="compositionally biased region" description="Polar residues" evidence="8">
    <location>
        <begin position="71"/>
        <end position="91"/>
    </location>
</feature>
<keyword evidence="3 9" id="KW-0732">Signal</keyword>
<dbReference type="InterPro" id="IPR023828">
    <property type="entry name" value="Peptidase_S8_Ser-AS"/>
</dbReference>
<dbReference type="InterPro" id="IPR036852">
    <property type="entry name" value="Peptidase_S8/S53_dom_sf"/>
</dbReference>
<proteinExistence type="inferred from homology"/>
<dbReference type="PANTHER" id="PTHR43806:SF11">
    <property type="entry name" value="CEREVISIN-RELATED"/>
    <property type="match status" value="1"/>
</dbReference>
<evidence type="ECO:0000313" key="13">
    <source>
        <dbReference type="Proteomes" id="UP000003732"/>
    </source>
</evidence>
<dbReference type="GeneID" id="61421506"/>
<evidence type="ECO:0000256" key="3">
    <source>
        <dbReference type="ARBA" id="ARBA00022729"/>
    </source>
</evidence>
<dbReference type="Gene3D" id="2.60.40.1710">
    <property type="entry name" value="Subtilisin-like superfamily"/>
    <property type="match status" value="1"/>
</dbReference>
<keyword evidence="4 7" id="KW-0378">Hydrolase</keyword>
<dbReference type="GO" id="GO:0004252">
    <property type="term" value="F:serine-type endopeptidase activity"/>
    <property type="evidence" value="ECO:0007669"/>
    <property type="project" value="UniProtKB-UniRule"/>
</dbReference>
<evidence type="ECO:0000256" key="2">
    <source>
        <dbReference type="ARBA" id="ARBA00022670"/>
    </source>
</evidence>
<dbReference type="InterPro" id="IPR015500">
    <property type="entry name" value="Peptidase_S8_subtilisin-rel"/>
</dbReference>
<evidence type="ECO:0000256" key="6">
    <source>
        <dbReference type="PIRSR" id="PIRSR615500-1"/>
    </source>
</evidence>
<keyword evidence="5 7" id="KW-0720">Serine protease</keyword>
<feature type="compositionally biased region" description="Acidic residues" evidence="8">
    <location>
        <begin position="1137"/>
        <end position="1157"/>
    </location>
</feature>
<dbReference type="eggNOG" id="COG1404">
    <property type="taxonomic scope" value="Bacteria"/>
</dbReference>
<evidence type="ECO:0000256" key="4">
    <source>
        <dbReference type="ARBA" id="ARBA00022801"/>
    </source>
</evidence>
<dbReference type="GO" id="GO:0016020">
    <property type="term" value="C:membrane"/>
    <property type="evidence" value="ECO:0007669"/>
    <property type="project" value="InterPro"/>
</dbReference>
<organism evidence="12 13">
    <name type="scientific">Streptococcus parauberis NCFD 2020</name>
    <dbReference type="NCBI Taxonomy" id="873447"/>
    <lineage>
        <taxon>Bacteria</taxon>
        <taxon>Bacillati</taxon>
        <taxon>Bacillota</taxon>
        <taxon>Bacilli</taxon>
        <taxon>Lactobacillales</taxon>
        <taxon>Streptococcaceae</taxon>
        <taxon>Streptococcus</taxon>
    </lineage>
</organism>
<feature type="active site" description="Charge relay system" evidence="6 7">
    <location>
        <position position="220"/>
    </location>
</feature>
<dbReference type="InterPro" id="IPR022398">
    <property type="entry name" value="Peptidase_S8_His-AS"/>
</dbReference>
<evidence type="ECO:0000256" key="7">
    <source>
        <dbReference type="PROSITE-ProRule" id="PRU01240"/>
    </source>
</evidence>
<dbReference type="Pfam" id="PF06280">
    <property type="entry name" value="fn3_5"/>
    <property type="match status" value="1"/>
</dbReference>
<evidence type="ECO:0000259" key="11">
    <source>
        <dbReference type="Pfam" id="PF06280"/>
    </source>
</evidence>
<feature type="chain" id="PRO_5003272528" description="C5a peptidase" evidence="9">
    <location>
        <begin position="29"/>
        <end position="1618"/>
    </location>
</feature>
<feature type="domain" description="C5a peptidase/Subtilisin-like protease SBT2-like Fn3-like" evidence="11">
    <location>
        <begin position="718"/>
        <end position="832"/>
    </location>
</feature>
<reference evidence="12 13" key="1">
    <citation type="submission" date="2011-02" db="EMBL/GenBank/DDBJ databases">
        <authorList>
            <person name="Stanhope M.J."/>
            <person name="Durkin A.S."/>
            <person name="Hostetler J."/>
            <person name="Kim M."/>
            <person name="Radune D."/>
            <person name="Singh I."/>
            <person name="Town C.D."/>
        </authorList>
    </citation>
    <scope>NUCLEOTIDE SEQUENCE [LARGE SCALE GENOMIC DNA]</scope>
    <source>
        <strain evidence="12 13">NCFD 2020</strain>
    </source>
</reference>
<keyword evidence="2 7" id="KW-0645">Protease</keyword>
<dbReference type="HOGENOM" id="CLU_001768_5_0_9"/>
<dbReference type="PROSITE" id="PS00137">
    <property type="entry name" value="SUBTILASE_HIS"/>
    <property type="match status" value="1"/>
</dbReference>
<dbReference type="RefSeq" id="WP_003102839.1">
    <property type="nucleotide sequence ID" value="NZ_AEUT02000001.1"/>
</dbReference>
<evidence type="ECO:0008006" key="14">
    <source>
        <dbReference type="Google" id="ProtNLM"/>
    </source>
</evidence>
<evidence type="ECO:0000256" key="5">
    <source>
        <dbReference type="ARBA" id="ARBA00022825"/>
    </source>
</evidence>
<feature type="region of interest" description="Disordered" evidence="8">
    <location>
        <begin position="1129"/>
        <end position="1158"/>
    </location>
</feature>
<sequence length="1618" mass="182056">MKEKKICKIAILSLVCPLTLLLTSQAAAAESQNENTSNYLSKVKADESRSLEVENASNSSSPMSIYEEKATNQSSAFVEQTNSENESTNKSEPLPTNHVNLEQPIRSENADEASSHGIKEYEIEFDQKTKYVNDELIAMLAKKEEKGKQSLNDSKVNIQVPEQFSYYLNKLVGVKNIKEIANTNLEKSEKEALTKLIDSYIKSTNDRKFDGRGIVIASVDSGADVNSQDMTIDQDPNVKKHLKLAANKDLGFTEKIPFGFNYLTGTYDIKDRSNRPHGMHIAGILAGNSKIPGGFKGIAPNAQILSYRVFSTEPKDEDNPSYVGPDSKFHAIDDAIRRKADIISLSIGERASGLSDDDFYAAVKKATDEGIIVVAAMGNYAGSASTNSYDTYVDNEYRLKDTSTAVGVAATESAIGVGSINNMVVPLPRVLIDGKEYPFTEVGAHSIKRLPKNKEDFGIIYLGKGTPEDIAKYNPNNDSYKDKVVLIQRGDESLKTKVERFLKNSKGVILVNEIVSSTRGNYHRAPVMGYDDLDLKQNWVISLSHDDGKELIDKVQKLGNKKVNLQFKTELKPYIIADQNGVSGFSSWGPNFGLEMKPDLLGQGEYIYSTRNDDDYFISSGTSMASPHVAASAALLLPKVKEWINQNPELKSRFQLTNSDIMKILLMNTATPLINHQASDLGKEIEHSPRQQGAGFINVNKAFNSEVLIRSKRSGGASLGEIGKDHSFTLTLHNMSNQSQTFDIEMGDIFTTSVKEVTRDDEYGPVKIKAVIPNILSDVKLSGPKQLTLAAKGSMEITFNLQSSELINDFIEGYLYFKSHDGKHPHLSVPFMGFMGDWNSEAVLDKPAWDKDANTHLVELVKEKYLEHDKNDYEPLIKHESDEAVNPKDYAMTTNLNRKVGPRLIFLRDASDYDVAIVKGEQKDQLVRVLKVGHYPFKYMESSYRESADLKAKLENIDSDILWDGKIHDENSFGELKKADPGQYYFRIRAKAGKSDEFETIYLPILIDNEKPDFDLKYKKQTLQISATDNHKVESVKVSLEKGYRYEALNVSKDQNDSYVVEIPKKEGGQVTLRIVATDIAGNACEKTVVLDQNGKLTVKEETLSNYNYQPKKSDDNYDEAENDLHSLARHELEDRADSDDDDDDWSDDEEDDEDSDIDAHNIVLTHGKEITLHTLASLQENHITYDDNSKIATLDYAIYLKKGYQARVRNINTQYNSLQNNLSDPYKAMYDTTLKYENDSYNKESQEYNTKKVPDKLKLANGNNLVYVDILDEKGSTVFHKNYFIFVDLETPTLELLNKEVFKDDEDLTPVLDTSNDSDDLDDFEDANESDTSQLGYYKGIIKTNTNQLTMKFSVKDNLDFWKLYVNNDMIDSFSLDGYYQKNQKFVSYTMPVKDKQKICVRLEDRYGNSVEDHYVVVIDPTYQDKKDVIQASTLVTAKSYWNQTSTLPVKVKQGILERGKEYSINDLIEVGEGTSYSIKEPLSTQQEGIKKLSIELFKGNTRQFQILTFTITDPQSDNIQKKEIKDLPLTEDESQKQVDDLNSQEVIQVQDGLNIINPIPLKIKETQKHQQKVQGNRGHTLPETGSRDDCSKLGALFSVVMSLAIFLKNPIKGKKF</sequence>
<dbReference type="Pfam" id="PF00082">
    <property type="entry name" value="Peptidase_S8"/>
    <property type="match status" value="1"/>
</dbReference>
<dbReference type="GO" id="GO:0006508">
    <property type="term" value="P:proteolysis"/>
    <property type="evidence" value="ECO:0007669"/>
    <property type="project" value="UniProtKB-KW"/>
</dbReference>
<dbReference type="SUPFAM" id="SSF52743">
    <property type="entry name" value="Subtilisin-like"/>
    <property type="match status" value="1"/>
</dbReference>
<evidence type="ECO:0000259" key="10">
    <source>
        <dbReference type="Pfam" id="PF00082"/>
    </source>
</evidence>
<dbReference type="InterPro" id="IPR050131">
    <property type="entry name" value="Peptidase_S8_subtilisin-like"/>
</dbReference>
<comment type="similarity">
    <text evidence="1 7">Belongs to the peptidase S8 family.</text>
</comment>
<dbReference type="PANTHER" id="PTHR43806">
    <property type="entry name" value="PEPTIDASE S8"/>
    <property type="match status" value="1"/>
</dbReference>
<protein>
    <recommendedName>
        <fullName evidence="14">C5a peptidase</fullName>
    </recommendedName>
</protein>
<dbReference type="InterPro" id="IPR010435">
    <property type="entry name" value="C5a/SBT2-like_Fn3"/>
</dbReference>
<dbReference type="Proteomes" id="UP000003732">
    <property type="component" value="Unassembled WGS sequence"/>
</dbReference>
<name>F1Z0H9_9STRE</name>
<evidence type="ECO:0000256" key="8">
    <source>
        <dbReference type="SAM" id="MobiDB-lite"/>
    </source>
</evidence>
<feature type="active site" description="Charge relay system" evidence="6 7">
    <location>
        <position position="277"/>
    </location>
</feature>
<gene>
    <name evidence="12" type="ORF">SPB_1901</name>
</gene>
<dbReference type="PROSITE" id="PS00138">
    <property type="entry name" value="SUBTILASE_SER"/>
    <property type="match status" value="1"/>
</dbReference>
<feature type="active site" description="Charge relay system" evidence="6 7">
    <location>
        <position position="623"/>
    </location>
</feature>
<feature type="signal peptide" evidence="9">
    <location>
        <begin position="1"/>
        <end position="28"/>
    </location>
</feature>
<dbReference type="Gene3D" id="3.50.30.30">
    <property type="match status" value="1"/>
</dbReference>
<dbReference type="EMBL" id="AEUT02000001">
    <property type="protein sequence ID" value="EGE53290.1"/>
    <property type="molecule type" value="Genomic_DNA"/>
</dbReference>
<feature type="domain" description="Peptidase S8/S53" evidence="10">
    <location>
        <begin position="211"/>
        <end position="695"/>
    </location>
</feature>
<evidence type="ECO:0000256" key="9">
    <source>
        <dbReference type="SAM" id="SignalP"/>
    </source>
</evidence>
<dbReference type="PRINTS" id="PR00723">
    <property type="entry name" value="SUBTILISIN"/>
</dbReference>
<comment type="caution">
    <text evidence="12">The sequence shown here is derived from an EMBL/GenBank/DDBJ whole genome shotgun (WGS) entry which is preliminary data.</text>
</comment>
<dbReference type="Gene3D" id="3.40.50.200">
    <property type="entry name" value="Peptidase S8/S53 domain"/>
    <property type="match status" value="1"/>
</dbReference>
<dbReference type="InterPro" id="IPR000209">
    <property type="entry name" value="Peptidase_S8/S53_dom"/>
</dbReference>
<feature type="region of interest" description="Disordered" evidence="8">
    <location>
        <begin position="46"/>
        <end position="114"/>
    </location>
</feature>
<evidence type="ECO:0000256" key="1">
    <source>
        <dbReference type="ARBA" id="ARBA00011073"/>
    </source>
</evidence>
<accession>F1Z0H9</accession>